<dbReference type="AlphaFoldDB" id="A0AAV5WVW8"/>
<reference evidence="1" key="1">
    <citation type="submission" date="2023-10" db="EMBL/GenBank/DDBJ databases">
        <title>Genome assembly of Pristionchus species.</title>
        <authorList>
            <person name="Yoshida K."/>
            <person name="Sommer R.J."/>
        </authorList>
    </citation>
    <scope>NUCLEOTIDE SEQUENCE</scope>
    <source>
        <strain evidence="1">RS5133</strain>
    </source>
</reference>
<protein>
    <submittedName>
        <fullName evidence="1">Uncharacterized protein</fullName>
    </submittedName>
</protein>
<keyword evidence="2" id="KW-1185">Reference proteome</keyword>
<proteinExistence type="predicted"/>
<dbReference type="Proteomes" id="UP001432322">
    <property type="component" value="Unassembled WGS sequence"/>
</dbReference>
<accession>A0AAV5WVW8</accession>
<gene>
    <name evidence="1" type="ORF">PFISCL1PPCAC_26120</name>
</gene>
<sequence>MWENSTNDDLLRLSDEDTGLFTFTRFRPNFTDCEKVVICSYLMWKGREPSAEIPTILISGAGRPVAIPFRITSKSSEEVPEKVFRAMTAIGEGSIPYPESSDEFLRQYWPDREEGEKEEIRKGIMELRS</sequence>
<comment type="caution">
    <text evidence="1">The sequence shown here is derived from an EMBL/GenBank/DDBJ whole genome shotgun (WGS) entry which is preliminary data.</text>
</comment>
<dbReference type="EMBL" id="BTSY01000006">
    <property type="protein sequence ID" value="GMT34823.1"/>
    <property type="molecule type" value="Genomic_DNA"/>
</dbReference>
<evidence type="ECO:0000313" key="1">
    <source>
        <dbReference type="EMBL" id="GMT34823.1"/>
    </source>
</evidence>
<name>A0AAV5WVW8_9BILA</name>
<feature type="non-terminal residue" evidence="1">
    <location>
        <position position="129"/>
    </location>
</feature>
<evidence type="ECO:0000313" key="2">
    <source>
        <dbReference type="Proteomes" id="UP001432322"/>
    </source>
</evidence>
<organism evidence="1 2">
    <name type="scientific">Pristionchus fissidentatus</name>
    <dbReference type="NCBI Taxonomy" id="1538716"/>
    <lineage>
        <taxon>Eukaryota</taxon>
        <taxon>Metazoa</taxon>
        <taxon>Ecdysozoa</taxon>
        <taxon>Nematoda</taxon>
        <taxon>Chromadorea</taxon>
        <taxon>Rhabditida</taxon>
        <taxon>Rhabditina</taxon>
        <taxon>Diplogasteromorpha</taxon>
        <taxon>Diplogasteroidea</taxon>
        <taxon>Neodiplogasteridae</taxon>
        <taxon>Pristionchus</taxon>
    </lineage>
</organism>